<keyword evidence="2" id="KW-1185">Reference proteome</keyword>
<evidence type="ECO:0000313" key="2">
    <source>
        <dbReference type="Proteomes" id="UP000696573"/>
    </source>
</evidence>
<organism evidence="1 2">
    <name type="scientific">Clonostachys rhizophaga</name>
    <dbReference type="NCBI Taxonomy" id="160324"/>
    <lineage>
        <taxon>Eukaryota</taxon>
        <taxon>Fungi</taxon>
        <taxon>Dikarya</taxon>
        <taxon>Ascomycota</taxon>
        <taxon>Pezizomycotina</taxon>
        <taxon>Sordariomycetes</taxon>
        <taxon>Hypocreomycetidae</taxon>
        <taxon>Hypocreales</taxon>
        <taxon>Bionectriaceae</taxon>
        <taxon>Clonostachys</taxon>
    </lineage>
</organism>
<protein>
    <submittedName>
        <fullName evidence="1">Uncharacterized protein</fullName>
    </submittedName>
</protein>
<dbReference type="EMBL" id="CABFNQ020000758">
    <property type="protein sequence ID" value="CAH0036808.1"/>
    <property type="molecule type" value="Genomic_DNA"/>
</dbReference>
<proteinExistence type="predicted"/>
<dbReference type="AlphaFoldDB" id="A0A9N9YRX3"/>
<comment type="caution">
    <text evidence="1">The sequence shown here is derived from an EMBL/GenBank/DDBJ whole genome shotgun (WGS) entry which is preliminary data.</text>
</comment>
<name>A0A9N9YRX3_9HYPO</name>
<accession>A0A9N9YRX3</accession>
<dbReference type="Gene3D" id="3.40.50.720">
    <property type="entry name" value="NAD(P)-binding Rossmann-like Domain"/>
    <property type="match status" value="1"/>
</dbReference>
<gene>
    <name evidence="1" type="ORF">CRHIZ90672A_00010522</name>
</gene>
<sequence length="96" mass="10564">MNDVPEQFSLHSIDLFNNITQGIANEIQDAGIKQVGYALFYAFTPVAASDNRTLSKESEELADINGKIFDNCSEGLYLTGLRTKRILLQTGCKGYG</sequence>
<dbReference type="Proteomes" id="UP000696573">
    <property type="component" value="Unassembled WGS sequence"/>
</dbReference>
<evidence type="ECO:0000313" key="1">
    <source>
        <dbReference type="EMBL" id="CAH0036808.1"/>
    </source>
</evidence>
<reference evidence="1" key="1">
    <citation type="submission" date="2021-10" db="EMBL/GenBank/DDBJ databases">
        <authorList>
            <person name="Piombo E."/>
        </authorList>
    </citation>
    <scope>NUCLEOTIDE SEQUENCE</scope>
</reference>